<evidence type="ECO:0000313" key="3">
    <source>
        <dbReference type="Proteomes" id="UP000650524"/>
    </source>
</evidence>
<dbReference type="InterPro" id="IPR029058">
    <property type="entry name" value="AB_hydrolase_fold"/>
</dbReference>
<protein>
    <submittedName>
        <fullName evidence="2">Alpha/beta fold hydrolase</fullName>
    </submittedName>
</protein>
<dbReference type="SUPFAM" id="SSF53474">
    <property type="entry name" value="alpha/beta-Hydrolases"/>
    <property type="match status" value="1"/>
</dbReference>
<dbReference type="PANTHER" id="PTHR12277:SF81">
    <property type="entry name" value="PROTEIN ABHD13"/>
    <property type="match status" value="1"/>
</dbReference>
<evidence type="ECO:0000313" key="2">
    <source>
        <dbReference type="EMBL" id="MBC8177438.1"/>
    </source>
</evidence>
<feature type="domain" description="Serine aminopeptidase S33" evidence="1">
    <location>
        <begin position="74"/>
        <end position="177"/>
    </location>
</feature>
<dbReference type="Pfam" id="PF12146">
    <property type="entry name" value="Hydrolase_4"/>
    <property type="match status" value="1"/>
</dbReference>
<reference evidence="2 3" key="1">
    <citation type="submission" date="2020-08" db="EMBL/GenBank/DDBJ databases">
        <title>Bridging the membrane lipid divide: bacteria of the FCB group superphylum have the potential to synthesize archaeal ether lipids.</title>
        <authorList>
            <person name="Villanueva L."/>
            <person name="Von Meijenfeldt F.A.B."/>
            <person name="Westbye A.B."/>
            <person name="Yadav S."/>
            <person name="Hopmans E.C."/>
            <person name="Dutilh B.E."/>
            <person name="Sinninghe Damste J.S."/>
        </authorList>
    </citation>
    <scope>NUCLEOTIDE SEQUENCE [LARGE SCALE GENOMIC DNA]</scope>
    <source>
        <strain evidence="2">NIOZ-UU27</strain>
    </source>
</reference>
<keyword evidence="2" id="KW-0378">Hydrolase</keyword>
<name>A0A8J6N0H3_9DELT</name>
<sequence>MRHIFYARGITLVNISKIDYSGLDRPEILTFLFHPRPEWGDAGSDNRGEDLLIPVDVDVVVGARFHMTEKSAPNILFFHGNGEIVADYDEFGSTYNGIGINFLPVDYRGYGRSTGQPTITGMMRDCHLVFDFVKKWLLDRGYGGPLILMGRSLGSASVLELVSHYKDRIDGLIVESGFAFSGPLLQLLGINLRAINFSEEMGFGNLDKIKRFDKPTLIIHAELDHIIPFSDGQALYDASPSSDKTLLKIPNANHNDIFMRGFSEYMAAVGTLTHNVRSLGV</sequence>
<dbReference type="EMBL" id="JACNJD010000208">
    <property type="protein sequence ID" value="MBC8177438.1"/>
    <property type="molecule type" value="Genomic_DNA"/>
</dbReference>
<dbReference type="InterPro" id="IPR022742">
    <property type="entry name" value="Hydrolase_4"/>
</dbReference>
<gene>
    <name evidence="2" type="ORF">H8E19_08540</name>
</gene>
<dbReference type="Gene3D" id="3.40.50.1820">
    <property type="entry name" value="alpha/beta hydrolase"/>
    <property type="match status" value="1"/>
</dbReference>
<accession>A0A8J6N0H3</accession>
<comment type="caution">
    <text evidence="2">The sequence shown here is derived from an EMBL/GenBank/DDBJ whole genome shotgun (WGS) entry which is preliminary data.</text>
</comment>
<dbReference type="PANTHER" id="PTHR12277">
    <property type="entry name" value="ALPHA/BETA HYDROLASE DOMAIN-CONTAINING PROTEIN"/>
    <property type="match status" value="1"/>
</dbReference>
<dbReference type="AlphaFoldDB" id="A0A8J6N0H3"/>
<dbReference type="GO" id="GO:0016787">
    <property type="term" value="F:hydrolase activity"/>
    <property type="evidence" value="ECO:0007669"/>
    <property type="project" value="UniProtKB-KW"/>
</dbReference>
<dbReference type="Proteomes" id="UP000650524">
    <property type="component" value="Unassembled WGS sequence"/>
</dbReference>
<proteinExistence type="predicted"/>
<organism evidence="2 3">
    <name type="scientific">Candidatus Desulfacyla euxinica</name>
    <dbReference type="NCBI Taxonomy" id="2841693"/>
    <lineage>
        <taxon>Bacteria</taxon>
        <taxon>Deltaproteobacteria</taxon>
        <taxon>Candidatus Desulfacyla</taxon>
    </lineage>
</organism>
<evidence type="ECO:0000259" key="1">
    <source>
        <dbReference type="Pfam" id="PF12146"/>
    </source>
</evidence>